<dbReference type="GO" id="GO:0005762">
    <property type="term" value="C:mitochondrial large ribosomal subunit"/>
    <property type="evidence" value="ECO:0007669"/>
    <property type="project" value="TreeGrafter"/>
</dbReference>
<feature type="compositionally biased region" description="Basic and acidic residues" evidence="1">
    <location>
        <begin position="72"/>
        <end position="89"/>
    </location>
</feature>
<comment type="caution">
    <text evidence="2">The sequence shown here is derived from an EMBL/GenBank/DDBJ whole genome shotgun (WGS) entry which is preliminary data.</text>
</comment>
<protein>
    <submittedName>
        <fullName evidence="2">Uncharacterized protein</fullName>
    </submittedName>
</protein>
<accession>A0A0M0JZL9</accession>
<name>A0A0M0JZL9_9EUKA</name>
<feature type="compositionally biased region" description="Basic residues" evidence="1">
    <location>
        <begin position="90"/>
        <end position="102"/>
    </location>
</feature>
<evidence type="ECO:0000313" key="2">
    <source>
        <dbReference type="EMBL" id="KOO31787.1"/>
    </source>
</evidence>
<dbReference type="AlphaFoldDB" id="A0A0M0JZL9"/>
<dbReference type="Gene3D" id="3.30.160.20">
    <property type="match status" value="1"/>
</dbReference>
<sequence>MALAAAADFLPDDVLHRLREQQRTRLTKGDELVLQCDEERTQAANLKRAFARLQSYIDEASVTPKERLVQREMEPPERVKAQRRVEKRLQSVKKAMRRGGDD</sequence>
<dbReference type="OrthoDB" id="270639at2759"/>
<organism evidence="2 3">
    <name type="scientific">Chrysochromulina tobinii</name>
    <dbReference type="NCBI Taxonomy" id="1460289"/>
    <lineage>
        <taxon>Eukaryota</taxon>
        <taxon>Haptista</taxon>
        <taxon>Haptophyta</taxon>
        <taxon>Prymnesiophyceae</taxon>
        <taxon>Prymnesiales</taxon>
        <taxon>Chrysochromulinaceae</taxon>
        <taxon>Chrysochromulina</taxon>
    </lineage>
</organism>
<proteinExistence type="predicted"/>
<evidence type="ECO:0000256" key="1">
    <source>
        <dbReference type="SAM" id="MobiDB-lite"/>
    </source>
</evidence>
<dbReference type="EMBL" id="JWZX01001932">
    <property type="protein sequence ID" value="KOO31787.1"/>
    <property type="molecule type" value="Genomic_DNA"/>
</dbReference>
<dbReference type="GO" id="GO:0004045">
    <property type="term" value="F:peptidyl-tRNA hydrolase activity"/>
    <property type="evidence" value="ECO:0007669"/>
    <property type="project" value="TreeGrafter"/>
</dbReference>
<evidence type="ECO:0000313" key="3">
    <source>
        <dbReference type="Proteomes" id="UP000037460"/>
    </source>
</evidence>
<gene>
    <name evidence="2" type="ORF">Ctob_014362</name>
</gene>
<dbReference type="GO" id="GO:0016150">
    <property type="term" value="F:translation release factor activity, codon nonspecific"/>
    <property type="evidence" value="ECO:0007669"/>
    <property type="project" value="TreeGrafter"/>
</dbReference>
<feature type="region of interest" description="Disordered" evidence="1">
    <location>
        <begin position="72"/>
        <end position="102"/>
    </location>
</feature>
<keyword evidence="3" id="KW-1185">Reference proteome</keyword>
<dbReference type="PANTHER" id="PTHR11075">
    <property type="entry name" value="PEPTIDE CHAIN RELEASE FACTOR"/>
    <property type="match status" value="1"/>
</dbReference>
<reference evidence="3" key="1">
    <citation type="journal article" date="2015" name="PLoS Genet.">
        <title>Genome Sequence and Transcriptome Analyses of Chrysochromulina tobin: Metabolic Tools for Enhanced Algal Fitness in the Prominent Order Prymnesiales (Haptophyceae).</title>
        <authorList>
            <person name="Hovde B.T."/>
            <person name="Deodato C.R."/>
            <person name="Hunsperger H.M."/>
            <person name="Ryken S.A."/>
            <person name="Yost W."/>
            <person name="Jha R.K."/>
            <person name="Patterson J."/>
            <person name="Monnat R.J. Jr."/>
            <person name="Barlow S.B."/>
            <person name="Starkenburg S.R."/>
            <person name="Cattolico R.A."/>
        </authorList>
    </citation>
    <scope>NUCLEOTIDE SEQUENCE</scope>
    <source>
        <strain evidence="3">CCMP291</strain>
    </source>
</reference>
<dbReference type="InterPro" id="IPR052104">
    <property type="entry name" value="Mito_Release_Factor_mL62"/>
</dbReference>
<dbReference type="GO" id="GO:0070126">
    <property type="term" value="P:mitochondrial translational termination"/>
    <property type="evidence" value="ECO:0007669"/>
    <property type="project" value="TreeGrafter"/>
</dbReference>
<dbReference type="Proteomes" id="UP000037460">
    <property type="component" value="Unassembled WGS sequence"/>
</dbReference>
<dbReference type="PANTHER" id="PTHR11075:SF54">
    <property type="entry name" value="LARGE RIBOSOMAL SUBUNIT PROTEIN ML62"/>
    <property type="match status" value="1"/>
</dbReference>